<dbReference type="Proteomes" id="UP000655044">
    <property type="component" value="Unassembled WGS sequence"/>
</dbReference>
<evidence type="ECO:0000256" key="1">
    <source>
        <dbReference type="ARBA" id="ARBA00010617"/>
    </source>
</evidence>
<dbReference type="PRINTS" id="PR00463">
    <property type="entry name" value="EP450I"/>
</dbReference>
<keyword evidence="5 7" id="KW-0408">Iron</keyword>
<dbReference type="Gene3D" id="1.10.630.10">
    <property type="entry name" value="Cytochrome P450"/>
    <property type="match status" value="1"/>
</dbReference>
<dbReference type="PRINTS" id="PR00385">
    <property type="entry name" value="P450"/>
</dbReference>
<dbReference type="SUPFAM" id="SSF48264">
    <property type="entry name" value="Cytochrome P450"/>
    <property type="match status" value="1"/>
</dbReference>
<keyword evidence="10" id="KW-1185">Reference proteome</keyword>
<feature type="binding site" description="axial binding residue" evidence="7">
    <location>
        <position position="405"/>
    </location>
    <ligand>
        <name>heme</name>
        <dbReference type="ChEBI" id="CHEBI:30413"/>
    </ligand>
    <ligandPart>
        <name>Fe</name>
        <dbReference type="ChEBI" id="CHEBI:18248"/>
    </ligandPart>
</feature>
<dbReference type="PANTHER" id="PTHR24291">
    <property type="entry name" value="CYTOCHROME P450 FAMILY 4"/>
    <property type="match status" value="1"/>
</dbReference>
<dbReference type="GO" id="GO:0020037">
    <property type="term" value="F:heme binding"/>
    <property type="evidence" value="ECO:0007669"/>
    <property type="project" value="InterPro"/>
</dbReference>
<evidence type="ECO:0000256" key="3">
    <source>
        <dbReference type="ARBA" id="ARBA00022723"/>
    </source>
</evidence>
<dbReference type="AlphaFoldDB" id="A0A8J3WCA1"/>
<dbReference type="PANTHER" id="PTHR24291:SF50">
    <property type="entry name" value="BIFUNCTIONAL ALBAFLAVENONE MONOOXYGENASE_TERPENE SYNTHASE"/>
    <property type="match status" value="1"/>
</dbReference>
<sequence length="466" mass="52653">MAMSIDVDAGPVRRARSVPMRRALRRLMDDPAGGLWEFAQEAGGEVVRLELGPFRPYLVTHPDHVQQVMRLEWTNYQRTGMFWRPLERLFGKSIMGDGEQWRISRTILQPLFTTRYISTLAEEVAARVAGRVEEWDGYARSGRPMDATAEMSGILTYIVNRVLFGDKLSREDAERIVPAFDLVSHSLVARFLMPFMPYFVRIPGDRACLRGVKQIDDVVFPIVRKAMADPDDGLDVISVLCRSTDEEGRPLTATQIRDALVSVYAASSETTAMILTWLWLLLEEHPDVAARLQAEIDEVVGDGPARADHVPQLSYTRMVLLESLRLYPSGWLLPRHVMEDGVVGGVRIRRGSTVLISAYATQRLEEFWERPHEFDPERFRNGNTAGGERRHRYSYFPFGGGPHKCLGEHLFYVEAPLVVASILSRFRLSVRTPGPYTPGWAASLRPKGRIELGVSFASRDRSAVAR</sequence>
<evidence type="ECO:0000256" key="2">
    <source>
        <dbReference type="ARBA" id="ARBA00022617"/>
    </source>
</evidence>
<evidence type="ECO:0000256" key="4">
    <source>
        <dbReference type="ARBA" id="ARBA00023002"/>
    </source>
</evidence>
<evidence type="ECO:0000256" key="5">
    <source>
        <dbReference type="ARBA" id="ARBA00023004"/>
    </source>
</evidence>
<dbReference type="GO" id="GO:0004497">
    <property type="term" value="F:monooxygenase activity"/>
    <property type="evidence" value="ECO:0007669"/>
    <property type="project" value="UniProtKB-KW"/>
</dbReference>
<dbReference type="PROSITE" id="PS00086">
    <property type="entry name" value="CYTOCHROME_P450"/>
    <property type="match status" value="1"/>
</dbReference>
<name>A0A8J3WCA1_PLARO</name>
<dbReference type="EMBL" id="BOOI01000017">
    <property type="protein sequence ID" value="GIH83823.1"/>
    <property type="molecule type" value="Genomic_DNA"/>
</dbReference>
<evidence type="ECO:0000256" key="7">
    <source>
        <dbReference type="PIRSR" id="PIRSR602401-1"/>
    </source>
</evidence>
<evidence type="ECO:0000313" key="9">
    <source>
        <dbReference type="EMBL" id="GIH83823.1"/>
    </source>
</evidence>
<evidence type="ECO:0000256" key="6">
    <source>
        <dbReference type="ARBA" id="ARBA00023033"/>
    </source>
</evidence>
<comment type="cofactor">
    <cofactor evidence="7">
        <name>heme</name>
        <dbReference type="ChEBI" id="CHEBI:30413"/>
    </cofactor>
</comment>
<keyword evidence="2 7" id="KW-0349">Heme</keyword>
<dbReference type="GO" id="GO:0016705">
    <property type="term" value="F:oxidoreductase activity, acting on paired donors, with incorporation or reduction of molecular oxygen"/>
    <property type="evidence" value="ECO:0007669"/>
    <property type="project" value="InterPro"/>
</dbReference>
<gene>
    <name evidence="9" type="ORF">Pro02_22310</name>
</gene>
<protein>
    <submittedName>
        <fullName evidence="9">Cytochrome P450</fullName>
    </submittedName>
</protein>
<evidence type="ECO:0000256" key="8">
    <source>
        <dbReference type="RuleBase" id="RU000461"/>
    </source>
</evidence>
<proteinExistence type="inferred from homology"/>
<dbReference type="Pfam" id="PF00067">
    <property type="entry name" value="p450"/>
    <property type="match status" value="1"/>
</dbReference>
<dbReference type="GO" id="GO:0005506">
    <property type="term" value="F:iron ion binding"/>
    <property type="evidence" value="ECO:0007669"/>
    <property type="project" value="InterPro"/>
</dbReference>
<keyword evidence="6 8" id="KW-0503">Monooxygenase</keyword>
<comment type="similarity">
    <text evidence="1 8">Belongs to the cytochrome P450 family.</text>
</comment>
<dbReference type="OrthoDB" id="3217230at2"/>
<keyword evidence="4 8" id="KW-0560">Oxidoreductase</keyword>
<dbReference type="RefSeq" id="WP_084779980.1">
    <property type="nucleotide sequence ID" value="NZ_BMQP01000002.1"/>
</dbReference>
<reference evidence="9" key="1">
    <citation type="submission" date="2021-01" db="EMBL/GenBank/DDBJ databases">
        <title>Whole genome shotgun sequence of Planobispora rosea NBRC 15558.</title>
        <authorList>
            <person name="Komaki H."/>
            <person name="Tamura T."/>
        </authorList>
    </citation>
    <scope>NUCLEOTIDE SEQUENCE</scope>
    <source>
        <strain evidence="9">NBRC 15558</strain>
    </source>
</reference>
<organism evidence="9 10">
    <name type="scientific">Planobispora rosea</name>
    <dbReference type="NCBI Taxonomy" id="35762"/>
    <lineage>
        <taxon>Bacteria</taxon>
        <taxon>Bacillati</taxon>
        <taxon>Actinomycetota</taxon>
        <taxon>Actinomycetes</taxon>
        <taxon>Streptosporangiales</taxon>
        <taxon>Streptosporangiaceae</taxon>
        <taxon>Planobispora</taxon>
    </lineage>
</organism>
<dbReference type="InterPro" id="IPR001128">
    <property type="entry name" value="Cyt_P450"/>
</dbReference>
<dbReference type="InterPro" id="IPR036396">
    <property type="entry name" value="Cyt_P450_sf"/>
</dbReference>
<dbReference type="InterPro" id="IPR017972">
    <property type="entry name" value="Cyt_P450_CS"/>
</dbReference>
<evidence type="ECO:0000313" key="10">
    <source>
        <dbReference type="Proteomes" id="UP000655044"/>
    </source>
</evidence>
<comment type="caution">
    <text evidence="9">The sequence shown here is derived from an EMBL/GenBank/DDBJ whole genome shotgun (WGS) entry which is preliminary data.</text>
</comment>
<dbReference type="InterPro" id="IPR002401">
    <property type="entry name" value="Cyt_P450_E_grp-I"/>
</dbReference>
<accession>A0A8J3WCA1</accession>
<keyword evidence="3 7" id="KW-0479">Metal-binding</keyword>
<dbReference type="InterPro" id="IPR050196">
    <property type="entry name" value="Cytochrome_P450_Monoox"/>
</dbReference>